<accession>A0A6M3JUC3</accession>
<sequence length="107" mass="12113">MNCDKCNKLMELFGQTPQNNRNWWLMTELFVMLHGSDECSGGEDEANVENLGLEELEMIFANAIEDNDLVHSERCLPNDNCDCGDRSERLHGLLNAIKIKKLVVGKS</sequence>
<name>A0A6M3JUC3_9ZZZZ</name>
<protein>
    <submittedName>
        <fullName evidence="1">Uncharacterized protein</fullName>
    </submittedName>
</protein>
<dbReference type="EMBL" id="MT141949">
    <property type="protein sequence ID" value="QJA72415.1"/>
    <property type="molecule type" value="Genomic_DNA"/>
</dbReference>
<organism evidence="1">
    <name type="scientific">viral metagenome</name>
    <dbReference type="NCBI Taxonomy" id="1070528"/>
    <lineage>
        <taxon>unclassified sequences</taxon>
        <taxon>metagenomes</taxon>
        <taxon>organismal metagenomes</taxon>
    </lineage>
</organism>
<dbReference type="AlphaFoldDB" id="A0A6M3JUC3"/>
<evidence type="ECO:0000313" key="1">
    <source>
        <dbReference type="EMBL" id="QJA72415.1"/>
    </source>
</evidence>
<gene>
    <name evidence="1" type="ORF">MM415A02769_0009</name>
</gene>
<proteinExistence type="predicted"/>
<reference evidence="1" key="1">
    <citation type="submission" date="2020-03" db="EMBL/GenBank/DDBJ databases">
        <title>The deep terrestrial virosphere.</title>
        <authorList>
            <person name="Holmfeldt K."/>
            <person name="Nilsson E."/>
            <person name="Simone D."/>
            <person name="Lopez-Fernandez M."/>
            <person name="Wu X."/>
            <person name="de Brujin I."/>
            <person name="Lundin D."/>
            <person name="Andersson A."/>
            <person name="Bertilsson S."/>
            <person name="Dopson M."/>
        </authorList>
    </citation>
    <scope>NUCLEOTIDE SEQUENCE</scope>
    <source>
        <strain evidence="1">MM415A02769</strain>
    </source>
</reference>